<dbReference type="Pfam" id="PF00501">
    <property type="entry name" value="AMP-binding"/>
    <property type="match status" value="1"/>
</dbReference>
<dbReference type="GO" id="GO:0005886">
    <property type="term" value="C:plasma membrane"/>
    <property type="evidence" value="ECO:0007669"/>
    <property type="project" value="TreeGrafter"/>
</dbReference>
<dbReference type="InterPro" id="IPR045851">
    <property type="entry name" value="AMP-bd_C_sf"/>
</dbReference>
<evidence type="ECO:0000256" key="1">
    <source>
        <dbReference type="ARBA" id="ARBA00006432"/>
    </source>
</evidence>
<comment type="caution">
    <text evidence="4">The sequence shown here is derived from an EMBL/GenBank/DDBJ whole genome shotgun (WGS) entry which is preliminary data.</text>
</comment>
<evidence type="ECO:0000313" key="4">
    <source>
        <dbReference type="EMBL" id="MXP28173.1"/>
    </source>
</evidence>
<protein>
    <submittedName>
        <fullName evidence="4">Fatty acyl-AMP ligase</fullName>
    </submittedName>
</protein>
<dbReference type="GO" id="GO:0070566">
    <property type="term" value="F:adenylyltransferase activity"/>
    <property type="evidence" value="ECO:0007669"/>
    <property type="project" value="TreeGrafter"/>
</dbReference>
<keyword evidence="2 4" id="KW-0436">Ligase</keyword>
<accession>A0A845AG35</accession>
<name>A0A845AG35_9SPHN</name>
<dbReference type="InterPro" id="IPR042099">
    <property type="entry name" value="ANL_N_sf"/>
</dbReference>
<feature type="domain" description="AMP-dependent synthetase/ligase" evidence="3">
    <location>
        <begin position="51"/>
        <end position="426"/>
    </location>
</feature>
<dbReference type="SUPFAM" id="SSF56801">
    <property type="entry name" value="Acetyl-CoA synthetase-like"/>
    <property type="match status" value="1"/>
</dbReference>
<dbReference type="NCBIfam" id="NF006624">
    <property type="entry name" value="PRK09192.1"/>
    <property type="match status" value="1"/>
</dbReference>
<evidence type="ECO:0000313" key="5">
    <source>
        <dbReference type="Proteomes" id="UP000439780"/>
    </source>
</evidence>
<dbReference type="InterPro" id="IPR040097">
    <property type="entry name" value="FAAL/FAAC"/>
</dbReference>
<dbReference type="CDD" id="cd05931">
    <property type="entry name" value="FAAL"/>
    <property type="match status" value="1"/>
</dbReference>
<dbReference type="RefSeq" id="WP_160752480.1">
    <property type="nucleotide sequence ID" value="NZ_WTYA01000003.1"/>
</dbReference>
<dbReference type="PANTHER" id="PTHR22754:SF32">
    <property type="entry name" value="DISCO-INTERACTING PROTEIN 2"/>
    <property type="match status" value="1"/>
</dbReference>
<evidence type="ECO:0000256" key="2">
    <source>
        <dbReference type="ARBA" id="ARBA00022598"/>
    </source>
</evidence>
<dbReference type="EMBL" id="WTYA01000003">
    <property type="protein sequence ID" value="MXP28173.1"/>
    <property type="molecule type" value="Genomic_DNA"/>
</dbReference>
<comment type="similarity">
    <text evidence="1">Belongs to the ATP-dependent AMP-binding enzyme family.</text>
</comment>
<keyword evidence="5" id="KW-1185">Reference proteome</keyword>
<sequence>MTDAVLTPTPNDCDLPRRRSDFSTFCEAIDYAALSAKGLNFHDMRGQLERAYPFAEMREDALAMARRLVAHGIAKDDRVALVAETGPEFAALFCGCVYAGAWPVPLPLPTTFGGKENYIEQLAVQLQSCDPKILLYPAEIAEIADAAAQRQQCEGMSWEDFSEIPATPCDLPQSSPDDICYLQYSSGSTRFPTGVAVTHEALLHNLFGHATAMGLGQNDRVVSWLPWYHDMGLVGCFLSPISNQVSCDYLRTEHFARRPLAWLDLISRNTGNTLSYSPTFGYDICARRISSQSNVADRFDLSRWRTAGNGADMIRPDVMQNFVNAFAGAGFKAKAFTPSYGLAESTLAVTVMPPGEGIRVELVEEERLSGQPRSLDRPARYRAIVNCGKPLPGMEVEIRGEAGQIKGDHQIGKVWCRGKSVMHSYFRNQEATDDCLVDGWLDTGDMGYMAKGYLFIVGRAKDMIIINGKNHWPQDIEWAVEQLPGFNHGDIAAFAVETETGEEAPAVLVHCRVSDPEERIRLRDEIADKVRSVTGMACVVELVPPRTLPRTSSGKLSRAKAKRLYLAGEIEPIKLPVAA</sequence>
<evidence type="ECO:0000259" key="3">
    <source>
        <dbReference type="Pfam" id="PF00501"/>
    </source>
</evidence>
<dbReference type="Gene3D" id="3.30.300.30">
    <property type="match status" value="1"/>
</dbReference>
<dbReference type="Gene3D" id="3.40.50.12780">
    <property type="entry name" value="N-terminal domain of ligase-like"/>
    <property type="match status" value="1"/>
</dbReference>
<organism evidence="4 5">
    <name type="scientific">Qipengyuania algicida</name>
    <dbReference type="NCBI Taxonomy" id="1836209"/>
    <lineage>
        <taxon>Bacteria</taxon>
        <taxon>Pseudomonadati</taxon>
        <taxon>Pseudomonadota</taxon>
        <taxon>Alphaproteobacteria</taxon>
        <taxon>Sphingomonadales</taxon>
        <taxon>Erythrobacteraceae</taxon>
        <taxon>Qipengyuania</taxon>
    </lineage>
</organism>
<reference evidence="4 5" key="1">
    <citation type="submission" date="2019-12" db="EMBL/GenBank/DDBJ databases">
        <title>Genomic-based taxomic classification of the family Erythrobacteraceae.</title>
        <authorList>
            <person name="Xu L."/>
        </authorList>
    </citation>
    <scope>NUCLEOTIDE SEQUENCE [LARGE SCALE GENOMIC DNA]</scope>
    <source>
        <strain evidence="4 5">KEMB 9005-328</strain>
    </source>
</reference>
<dbReference type="GO" id="GO:0016874">
    <property type="term" value="F:ligase activity"/>
    <property type="evidence" value="ECO:0007669"/>
    <property type="project" value="UniProtKB-KW"/>
</dbReference>
<dbReference type="PANTHER" id="PTHR22754">
    <property type="entry name" value="DISCO-INTERACTING PROTEIN 2 DIP2 -RELATED"/>
    <property type="match status" value="1"/>
</dbReference>
<proteinExistence type="inferred from homology"/>
<dbReference type="GO" id="GO:0006633">
    <property type="term" value="P:fatty acid biosynthetic process"/>
    <property type="evidence" value="ECO:0007669"/>
    <property type="project" value="TreeGrafter"/>
</dbReference>
<gene>
    <name evidence="4" type="ORF">GRI58_04975</name>
</gene>
<dbReference type="InterPro" id="IPR000873">
    <property type="entry name" value="AMP-dep_synth/lig_dom"/>
</dbReference>
<dbReference type="AlphaFoldDB" id="A0A845AG35"/>
<dbReference type="Proteomes" id="UP000439780">
    <property type="component" value="Unassembled WGS sequence"/>
</dbReference>
<dbReference type="OrthoDB" id="9803968at2"/>